<name>A0A9W6DI24_9FIRM</name>
<dbReference type="GO" id="GO:0009236">
    <property type="term" value="P:cobalamin biosynthetic process"/>
    <property type="evidence" value="ECO:0007669"/>
    <property type="project" value="UniProtKB-UniRule"/>
</dbReference>
<dbReference type="GO" id="GO:0005886">
    <property type="term" value="C:plasma membrane"/>
    <property type="evidence" value="ECO:0007669"/>
    <property type="project" value="UniProtKB-SubCell"/>
</dbReference>
<dbReference type="Pfam" id="PF02654">
    <property type="entry name" value="CobS"/>
    <property type="match status" value="1"/>
</dbReference>
<evidence type="ECO:0000256" key="1">
    <source>
        <dbReference type="ARBA" id="ARBA00001946"/>
    </source>
</evidence>
<evidence type="ECO:0000313" key="21">
    <source>
        <dbReference type="Proteomes" id="UP001144256"/>
    </source>
</evidence>
<feature type="transmembrane region" description="Helical" evidence="19">
    <location>
        <begin position="165"/>
        <end position="182"/>
    </location>
</feature>
<keyword evidence="11 19" id="KW-0460">Magnesium</keyword>
<evidence type="ECO:0000256" key="7">
    <source>
        <dbReference type="ARBA" id="ARBA00022475"/>
    </source>
</evidence>
<keyword evidence="13 19" id="KW-0472">Membrane</keyword>
<comment type="subcellular location">
    <subcellularLocation>
        <location evidence="2 19">Cell membrane</location>
        <topology evidence="2 19">Multi-pass membrane protein</topology>
    </subcellularLocation>
</comment>
<feature type="transmembrane region" description="Helical" evidence="19">
    <location>
        <begin position="132"/>
        <end position="153"/>
    </location>
</feature>
<reference evidence="20" key="1">
    <citation type="submission" date="2022-06" db="EMBL/GenBank/DDBJ databases">
        <title>Vallitalea longa sp. nov., an anaerobic bacterium isolated from marine sediment.</title>
        <authorList>
            <person name="Hirano S."/>
            <person name="Terahara T."/>
            <person name="Mori K."/>
            <person name="Hamada M."/>
            <person name="Matsumoto R."/>
            <person name="Kobayashi T."/>
        </authorList>
    </citation>
    <scope>NUCLEOTIDE SEQUENCE</scope>
    <source>
        <strain evidence="20">SH18-1</strain>
    </source>
</reference>
<evidence type="ECO:0000256" key="15">
    <source>
        <dbReference type="ARBA" id="ARBA00032605"/>
    </source>
</evidence>
<dbReference type="HAMAP" id="MF_00719">
    <property type="entry name" value="CobS"/>
    <property type="match status" value="1"/>
</dbReference>
<evidence type="ECO:0000256" key="3">
    <source>
        <dbReference type="ARBA" id="ARBA00004663"/>
    </source>
</evidence>
<keyword evidence="21" id="KW-1185">Reference proteome</keyword>
<evidence type="ECO:0000256" key="5">
    <source>
        <dbReference type="ARBA" id="ARBA00013200"/>
    </source>
</evidence>
<dbReference type="NCBIfam" id="TIGR00317">
    <property type="entry name" value="cobS"/>
    <property type="match status" value="1"/>
</dbReference>
<comment type="function">
    <text evidence="14 19">Joins adenosylcobinamide-GDP and alpha-ribazole to generate adenosylcobalamin (Ado-cobalamin). Also synthesizes adenosylcobalamin 5'-phosphate from adenosylcobinamide-GDP and alpha-ribazole 5'-phosphate.</text>
</comment>
<evidence type="ECO:0000256" key="9">
    <source>
        <dbReference type="ARBA" id="ARBA00022679"/>
    </source>
</evidence>
<evidence type="ECO:0000256" key="12">
    <source>
        <dbReference type="ARBA" id="ARBA00022989"/>
    </source>
</evidence>
<evidence type="ECO:0000256" key="19">
    <source>
        <dbReference type="HAMAP-Rule" id="MF_00719"/>
    </source>
</evidence>
<comment type="catalytic activity">
    <reaction evidence="17 19">
        <text>alpha-ribazole + adenosylcob(III)inamide-GDP = adenosylcob(III)alamin + GMP + H(+)</text>
        <dbReference type="Rhea" id="RHEA:16049"/>
        <dbReference type="ChEBI" id="CHEBI:10329"/>
        <dbReference type="ChEBI" id="CHEBI:15378"/>
        <dbReference type="ChEBI" id="CHEBI:18408"/>
        <dbReference type="ChEBI" id="CHEBI:58115"/>
        <dbReference type="ChEBI" id="CHEBI:60487"/>
        <dbReference type="EC" id="2.7.8.26"/>
    </reaction>
</comment>
<dbReference type="EC" id="2.7.8.26" evidence="5 19"/>
<feature type="transmembrane region" description="Helical" evidence="19">
    <location>
        <begin position="58"/>
        <end position="84"/>
    </location>
</feature>
<feature type="transmembrane region" description="Helical" evidence="19">
    <location>
        <begin position="105"/>
        <end position="126"/>
    </location>
</feature>
<keyword evidence="7 19" id="KW-1003">Cell membrane</keyword>
<dbReference type="GO" id="GO:0051073">
    <property type="term" value="F:adenosylcobinamide-GDP ribazoletransferase activity"/>
    <property type="evidence" value="ECO:0007669"/>
    <property type="project" value="UniProtKB-UniRule"/>
</dbReference>
<evidence type="ECO:0000313" key="20">
    <source>
        <dbReference type="EMBL" id="GKX32058.1"/>
    </source>
</evidence>
<keyword evidence="10 19" id="KW-0812">Transmembrane</keyword>
<dbReference type="GO" id="GO:0008818">
    <property type="term" value="F:cobalamin 5'-phosphate synthase activity"/>
    <property type="evidence" value="ECO:0007669"/>
    <property type="project" value="UniProtKB-UniRule"/>
</dbReference>
<comment type="similarity">
    <text evidence="4 19">Belongs to the CobS family.</text>
</comment>
<accession>A0A9W6DI24</accession>
<gene>
    <name evidence="19 20" type="primary">cobS</name>
    <name evidence="20" type="ORF">SH1V18_45380</name>
</gene>
<comment type="pathway">
    <text evidence="3 19">Cofactor biosynthesis; adenosylcobalamin biosynthesis; adenosylcobalamin from cob(II)yrinate a,c-diamide: step 7/7.</text>
</comment>
<feature type="transmembrane region" description="Helical" evidence="19">
    <location>
        <begin position="219"/>
        <end position="238"/>
    </location>
</feature>
<feature type="transmembrane region" description="Helical" evidence="19">
    <location>
        <begin position="33"/>
        <end position="52"/>
    </location>
</feature>
<evidence type="ECO:0000256" key="2">
    <source>
        <dbReference type="ARBA" id="ARBA00004651"/>
    </source>
</evidence>
<proteinExistence type="inferred from homology"/>
<comment type="caution">
    <text evidence="20">The sequence shown here is derived from an EMBL/GenBank/DDBJ whole genome shotgun (WGS) entry which is preliminary data.</text>
</comment>
<evidence type="ECO:0000256" key="10">
    <source>
        <dbReference type="ARBA" id="ARBA00022692"/>
    </source>
</evidence>
<evidence type="ECO:0000256" key="8">
    <source>
        <dbReference type="ARBA" id="ARBA00022573"/>
    </source>
</evidence>
<dbReference type="RefSeq" id="WP_281819455.1">
    <property type="nucleotide sequence ID" value="NZ_BRLB01000025.1"/>
</dbReference>
<dbReference type="InterPro" id="IPR003805">
    <property type="entry name" value="CobS"/>
</dbReference>
<keyword evidence="9 19" id="KW-0808">Transferase</keyword>
<evidence type="ECO:0000256" key="13">
    <source>
        <dbReference type="ARBA" id="ARBA00023136"/>
    </source>
</evidence>
<evidence type="ECO:0000256" key="4">
    <source>
        <dbReference type="ARBA" id="ARBA00010561"/>
    </source>
</evidence>
<keyword evidence="8 19" id="KW-0169">Cobalamin biosynthesis</keyword>
<dbReference type="Proteomes" id="UP001144256">
    <property type="component" value="Unassembled WGS sequence"/>
</dbReference>
<evidence type="ECO:0000256" key="17">
    <source>
        <dbReference type="ARBA" id="ARBA00048623"/>
    </source>
</evidence>
<evidence type="ECO:0000256" key="16">
    <source>
        <dbReference type="ARBA" id="ARBA00032853"/>
    </source>
</evidence>
<organism evidence="20 21">
    <name type="scientific">Vallitalea longa</name>
    <dbReference type="NCBI Taxonomy" id="2936439"/>
    <lineage>
        <taxon>Bacteria</taxon>
        <taxon>Bacillati</taxon>
        <taxon>Bacillota</taxon>
        <taxon>Clostridia</taxon>
        <taxon>Lachnospirales</taxon>
        <taxon>Vallitaleaceae</taxon>
        <taxon>Vallitalea</taxon>
    </lineage>
</organism>
<comment type="catalytic activity">
    <reaction evidence="18 19">
        <text>alpha-ribazole 5'-phosphate + adenosylcob(III)inamide-GDP = adenosylcob(III)alamin 5'-phosphate + GMP + H(+)</text>
        <dbReference type="Rhea" id="RHEA:23560"/>
        <dbReference type="ChEBI" id="CHEBI:15378"/>
        <dbReference type="ChEBI" id="CHEBI:57918"/>
        <dbReference type="ChEBI" id="CHEBI:58115"/>
        <dbReference type="ChEBI" id="CHEBI:60487"/>
        <dbReference type="ChEBI" id="CHEBI:60493"/>
        <dbReference type="EC" id="2.7.8.26"/>
    </reaction>
</comment>
<keyword evidence="12 19" id="KW-1133">Transmembrane helix</keyword>
<dbReference type="AlphaFoldDB" id="A0A9W6DI24"/>
<evidence type="ECO:0000256" key="11">
    <source>
        <dbReference type="ARBA" id="ARBA00022842"/>
    </source>
</evidence>
<evidence type="ECO:0000256" key="6">
    <source>
        <dbReference type="ARBA" id="ARBA00015850"/>
    </source>
</evidence>
<comment type="cofactor">
    <cofactor evidence="1 19">
        <name>Mg(2+)</name>
        <dbReference type="ChEBI" id="CHEBI:18420"/>
    </cofactor>
</comment>
<dbReference type="PANTHER" id="PTHR34148">
    <property type="entry name" value="ADENOSYLCOBINAMIDE-GDP RIBAZOLETRANSFERASE"/>
    <property type="match status" value="1"/>
</dbReference>
<sequence>MKGFILMLTFLTRIPIRYKFDFNSDDFIKGIKYMPLIGLIIGGILFPIRHFGDKLVPMILSLLIILVYLIVTGGLHLDGLADVSDGIFSYRDRDRIFEIMKDSRIGAFGVTALILYFMSMIVLLGYSNDVTILLFPVAGRCFALLVCSLNKYAKEKGMGKDFIDNTRISHVIGGFILLIILVSLFQKWLLLIATVITGIIVLLVSSSVNKKLDGITGDVIGMTVEFSQVVFLLSAYLLESLL</sequence>
<evidence type="ECO:0000256" key="14">
    <source>
        <dbReference type="ARBA" id="ARBA00025228"/>
    </source>
</evidence>
<protein>
    <recommendedName>
        <fullName evidence="6 19">Adenosylcobinamide-GDP ribazoletransferase</fullName>
        <ecNumber evidence="5 19">2.7.8.26</ecNumber>
    </recommendedName>
    <alternativeName>
        <fullName evidence="16 19">Cobalamin synthase</fullName>
    </alternativeName>
    <alternativeName>
        <fullName evidence="15 19">Cobalamin-5'-phosphate synthase</fullName>
    </alternativeName>
</protein>
<dbReference type="EMBL" id="BRLB01000025">
    <property type="protein sequence ID" value="GKX32058.1"/>
    <property type="molecule type" value="Genomic_DNA"/>
</dbReference>
<evidence type="ECO:0000256" key="18">
    <source>
        <dbReference type="ARBA" id="ARBA00049504"/>
    </source>
</evidence>
<dbReference type="PANTHER" id="PTHR34148:SF1">
    <property type="entry name" value="ADENOSYLCOBINAMIDE-GDP RIBAZOLETRANSFERASE"/>
    <property type="match status" value="1"/>
</dbReference>